<feature type="region of interest" description="Disordered" evidence="1">
    <location>
        <begin position="1"/>
        <end position="61"/>
    </location>
</feature>
<dbReference type="OrthoDB" id="2986010at2759"/>
<proteinExistence type="predicted"/>
<evidence type="ECO:0000313" key="2">
    <source>
        <dbReference type="EMBL" id="RDX41803.1"/>
    </source>
</evidence>
<sequence>MPRDEAAVDSTARRSTSPSPTIHLNVSHETASLDGPSPAIESPPRYDAQPKTGNSADPSAPTIAQRTLAPHILVFFDGDDVPPNAWGRDGVARMGYGAFANLLFTAYVSHPSTAPPKRGLFRRNPARKAFWRKHCQLKQHFGAHVKLMASFVRTSGGLDAAGPVRMQPGGWPEMVQNVVEIHVEYEPPAGAFAFKRK</sequence>
<protein>
    <submittedName>
        <fullName evidence="2">Uncharacterized protein</fullName>
    </submittedName>
</protein>
<accession>A0A371CNE4</accession>
<keyword evidence="3" id="KW-1185">Reference proteome</keyword>
<reference evidence="2 3" key="1">
    <citation type="journal article" date="2018" name="Biotechnol. Biofuels">
        <title>Integrative visual omics of the white-rot fungus Polyporus brumalis exposes the biotechnological potential of its oxidative enzymes for delignifying raw plant biomass.</title>
        <authorList>
            <person name="Miyauchi S."/>
            <person name="Rancon A."/>
            <person name="Drula E."/>
            <person name="Hage H."/>
            <person name="Chaduli D."/>
            <person name="Favel A."/>
            <person name="Grisel S."/>
            <person name="Henrissat B."/>
            <person name="Herpoel-Gimbert I."/>
            <person name="Ruiz-Duenas F.J."/>
            <person name="Chevret D."/>
            <person name="Hainaut M."/>
            <person name="Lin J."/>
            <person name="Wang M."/>
            <person name="Pangilinan J."/>
            <person name="Lipzen A."/>
            <person name="Lesage-Meessen L."/>
            <person name="Navarro D."/>
            <person name="Riley R."/>
            <person name="Grigoriev I.V."/>
            <person name="Zhou S."/>
            <person name="Raouche S."/>
            <person name="Rosso M.N."/>
        </authorList>
    </citation>
    <scope>NUCLEOTIDE SEQUENCE [LARGE SCALE GENOMIC DNA]</scope>
    <source>
        <strain evidence="2 3">BRFM 1820</strain>
    </source>
</reference>
<organism evidence="2 3">
    <name type="scientific">Lentinus brumalis</name>
    <dbReference type="NCBI Taxonomy" id="2498619"/>
    <lineage>
        <taxon>Eukaryota</taxon>
        <taxon>Fungi</taxon>
        <taxon>Dikarya</taxon>
        <taxon>Basidiomycota</taxon>
        <taxon>Agaricomycotina</taxon>
        <taxon>Agaricomycetes</taxon>
        <taxon>Polyporales</taxon>
        <taxon>Polyporaceae</taxon>
        <taxon>Lentinus</taxon>
    </lineage>
</organism>
<feature type="compositionally biased region" description="Polar residues" evidence="1">
    <location>
        <begin position="51"/>
        <end position="61"/>
    </location>
</feature>
<name>A0A371CNE4_9APHY</name>
<dbReference type="Proteomes" id="UP000256964">
    <property type="component" value="Unassembled WGS sequence"/>
</dbReference>
<gene>
    <name evidence="2" type="ORF">OH76DRAFT_1411794</name>
</gene>
<dbReference type="AlphaFoldDB" id="A0A371CNE4"/>
<evidence type="ECO:0000313" key="3">
    <source>
        <dbReference type="Proteomes" id="UP000256964"/>
    </source>
</evidence>
<evidence type="ECO:0000256" key="1">
    <source>
        <dbReference type="SAM" id="MobiDB-lite"/>
    </source>
</evidence>
<dbReference type="EMBL" id="KZ857501">
    <property type="protein sequence ID" value="RDX41803.1"/>
    <property type="molecule type" value="Genomic_DNA"/>
</dbReference>